<dbReference type="RefSeq" id="WP_301663193.1">
    <property type="nucleotide sequence ID" value="NZ_VCYH01000002.1"/>
</dbReference>
<evidence type="ECO:0000313" key="2">
    <source>
        <dbReference type="Proteomes" id="UP001168338"/>
    </source>
</evidence>
<dbReference type="Proteomes" id="UP001168338">
    <property type="component" value="Unassembled WGS sequence"/>
</dbReference>
<protein>
    <submittedName>
        <fullName evidence="1">Uncharacterized protein</fullName>
    </submittedName>
</protein>
<comment type="caution">
    <text evidence="1">The sequence shown here is derived from an EMBL/GenBank/DDBJ whole genome shotgun (WGS) entry which is preliminary data.</text>
</comment>
<gene>
    <name evidence="1" type="ORF">FGU65_04235</name>
</gene>
<keyword evidence="2" id="KW-1185">Reference proteome</keyword>
<sequence length="112" mass="12344">MRSKPSDNRRILSHNRQGDHFRLPVPDRRIIVRFVPGIVRSPPANGRTYREDQDEHAKEETITMNSMAETIGSAGGEDACIFGDDISIRTPIEQGFRPSIAPDGSVFAPAAA</sequence>
<reference evidence="1" key="1">
    <citation type="submission" date="2019-05" db="EMBL/GenBank/DDBJ databases">
        <title>Methanoculleus sp. FWC-SCC1, a methanogenic archaeon isolated from deep marine cold seep.</title>
        <authorList>
            <person name="Chen Y.-W."/>
            <person name="Chen S.-C."/>
            <person name="Teng N.-H."/>
            <person name="Lai M.-C."/>
        </authorList>
    </citation>
    <scope>NUCLEOTIDE SEQUENCE</scope>
    <source>
        <strain evidence="1">FWC-SCC1</strain>
    </source>
</reference>
<dbReference type="EMBL" id="VCYH01000002">
    <property type="protein sequence ID" value="MDN7024106.1"/>
    <property type="molecule type" value="Genomic_DNA"/>
</dbReference>
<name>A0ABT8M863_9EURY</name>
<accession>A0ABT8M863</accession>
<proteinExistence type="predicted"/>
<organism evidence="1 2">
    <name type="scientific">Methanoculleus frigidifontis</name>
    <dbReference type="NCBI Taxonomy" id="2584085"/>
    <lineage>
        <taxon>Archaea</taxon>
        <taxon>Methanobacteriati</taxon>
        <taxon>Methanobacteriota</taxon>
        <taxon>Stenosarchaea group</taxon>
        <taxon>Methanomicrobia</taxon>
        <taxon>Methanomicrobiales</taxon>
        <taxon>Methanomicrobiaceae</taxon>
        <taxon>Methanoculleus</taxon>
    </lineage>
</organism>
<evidence type="ECO:0000313" key="1">
    <source>
        <dbReference type="EMBL" id="MDN7024106.1"/>
    </source>
</evidence>